<dbReference type="PANTHER" id="PTHR22839">
    <property type="entry name" value="THO COMPLEX SUBUNIT 3 THO3"/>
    <property type="match status" value="1"/>
</dbReference>
<evidence type="ECO:0000256" key="2">
    <source>
        <dbReference type="ARBA" id="ARBA00022737"/>
    </source>
</evidence>
<dbReference type="InterPro" id="IPR015943">
    <property type="entry name" value="WD40/YVTN_repeat-like_dom_sf"/>
</dbReference>
<dbReference type="PROSITE" id="PS50294">
    <property type="entry name" value="WD_REPEATS_REGION"/>
    <property type="match status" value="1"/>
</dbReference>
<dbReference type="GO" id="GO:0006406">
    <property type="term" value="P:mRNA export from nucleus"/>
    <property type="evidence" value="ECO:0007669"/>
    <property type="project" value="InterPro"/>
</dbReference>
<dbReference type="AlphaFoldDB" id="A0AAJ0GCB1"/>
<accession>A0AAJ0GCB1</accession>
<evidence type="ECO:0000256" key="3">
    <source>
        <dbReference type="ARBA" id="ARBA00046343"/>
    </source>
</evidence>
<dbReference type="PROSITE" id="PS50082">
    <property type="entry name" value="WD_REPEATS_2"/>
    <property type="match status" value="2"/>
</dbReference>
<proteinExistence type="inferred from homology"/>
<feature type="repeat" description="WD" evidence="4">
    <location>
        <begin position="87"/>
        <end position="122"/>
    </location>
</feature>
<keyword evidence="2" id="KW-0677">Repeat</keyword>
<dbReference type="PROSITE" id="PS00678">
    <property type="entry name" value="WD_REPEATS_1"/>
    <property type="match status" value="1"/>
</dbReference>
<evidence type="ECO:0000313" key="7">
    <source>
        <dbReference type="Proteomes" id="UP001271007"/>
    </source>
</evidence>
<dbReference type="SMART" id="SM00320">
    <property type="entry name" value="WD40"/>
    <property type="match status" value="7"/>
</dbReference>
<sequence>MSRPITRPLKKDALPSAIKPLKPVLLSESPRPSLLAPNIRALSWSPTGSLIATCTSAHIRIWSSERLNVKNSTEIRSGHNGSFSGGPGGSGSAVEQVAFSPTTEHVLGSTGQDGGVRLWDVRVPGGAAGGGKGTQLADCKVGDPALFLTWHPNGQEMLVGTKDDNVHAVDVRRMMDFDSSSNNWAMESTNCTPSANKASSARYYAMCFSNSGREVFATTGDGPVKLLDYPSMSTLHSLPGHSYATYAVQHSPRGDWLAVGGGDSIISLWDTNDWHCAHTLTSHASAVRDISFSFDGAYLVAGSGTDARDGTSGIDIYHADTGDVAHTIDTSNPVTVAAWHPYKYWLAYAGDPGGLKLIGPGSVAV</sequence>
<evidence type="ECO:0000313" key="6">
    <source>
        <dbReference type="EMBL" id="KAK3053402.1"/>
    </source>
</evidence>
<keyword evidence="7" id="KW-1185">Reference proteome</keyword>
<organism evidence="6 7">
    <name type="scientific">Extremus antarcticus</name>
    <dbReference type="NCBI Taxonomy" id="702011"/>
    <lineage>
        <taxon>Eukaryota</taxon>
        <taxon>Fungi</taxon>
        <taxon>Dikarya</taxon>
        <taxon>Ascomycota</taxon>
        <taxon>Pezizomycotina</taxon>
        <taxon>Dothideomycetes</taxon>
        <taxon>Dothideomycetidae</taxon>
        <taxon>Mycosphaerellales</taxon>
        <taxon>Extremaceae</taxon>
        <taxon>Extremus</taxon>
    </lineage>
</organism>
<dbReference type="Proteomes" id="UP001271007">
    <property type="component" value="Unassembled WGS sequence"/>
</dbReference>
<protein>
    <recommendedName>
        <fullName evidence="8">WD40 repeat-like protein</fullName>
    </recommendedName>
</protein>
<dbReference type="InterPro" id="IPR019775">
    <property type="entry name" value="WD40_repeat_CS"/>
</dbReference>
<dbReference type="InterPro" id="IPR036322">
    <property type="entry name" value="WD40_repeat_dom_sf"/>
</dbReference>
<evidence type="ECO:0000256" key="5">
    <source>
        <dbReference type="SAM" id="MobiDB-lite"/>
    </source>
</evidence>
<dbReference type="InterPro" id="IPR040132">
    <property type="entry name" value="Tex1/THOC3"/>
</dbReference>
<evidence type="ECO:0000256" key="1">
    <source>
        <dbReference type="ARBA" id="ARBA00022574"/>
    </source>
</evidence>
<dbReference type="InterPro" id="IPR001680">
    <property type="entry name" value="WD40_rpt"/>
</dbReference>
<comment type="caution">
    <text evidence="6">The sequence shown here is derived from an EMBL/GenBank/DDBJ whole genome shotgun (WGS) entry which is preliminary data.</text>
</comment>
<dbReference type="EMBL" id="JAWDJX010000016">
    <property type="protein sequence ID" value="KAK3053402.1"/>
    <property type="molecule type" value="Genomic_DNA"/>
</dbReference>
<evidence type="ECO:0000256" key="4">
    <source>
        <dbReference type="PROSITE-ProRule" id="PRU00221"/>
    </source>
</evidence>
<reference evidence="6" key="1">
    <citation type="submission" date="2023-04" db="EMBL/GenBank/DDBJ databases">
        <title>Black Yeasts Isolated from many extreme environments.</title>
        <authorList>
            <person name="Coleine C."/>
            <person name="Stajich J.E."/>
            <person name="Selbmann L."/>
        </authorList>
    </citation>
    <scope>NUCLEOTIDE SEQUENCE</scope>
    <source>
        <strain evidence="6">CCFEE 5312</strain>
    </source>
</reference>
<evidence type="ECO:0008006" key="8">
    <source>
        <dbReference type="Google" id="ProtNLM"/>
    </source>
</evidence>
<gene>
    <name evidence="6" type="ORF">LTR09_005571</name>
</gene>
<dbReference type="SUPFAM" id="SSF50978">
    <property type="entry name" value="WD40 repeat-like"/>
    <property type="match status" value="1"/>
</dbReference>
<dbReference type="Gene3D" id="2.130.10.10">
    <property type="entry name" value="YVTN repeat-like/Quinoprotein amine dehydrogenase"/>
    <property type="match status" value="2"/>
</dbReference>
<dbReference type="PANTHER" id="PTHR22839:SF0">
    <property type="entry name" value="THO COMPLEX SUBUNIT 3"/>
    <property type="match status" value="1"/>
</dbReference>
<dbReference type="GO" id="GO:0000445">
    <property type="term" value="C:THO complex part of transcription export complex"/>
    <property type="evidence" value="ECO:0007669"/>
    <property type="project" value="TreeGrafter"/>
</dbReference>
<feature type="region of interest" description="Disordered" evidence="5">
    <location>
        <begin position="74"/>
        <end position="93"/>
    </location>
</feature>
<comment type="similarity">
    <text evidence="3">Belongs to the THOC3 family.</text>
</comment>
<keyword evidence="1 4" id="KW-0853">WD repeat</keyword>
<name>A0AAJ0GCB1_9PEZI</name>
<feature type="repeat" description="WD" evidence="4">
    <location>
        <begin position="238"/>
        <end position="279"/>
    </location>
</feature>
<dbReference type="Pfam" id="PF00400">
    <property type="entry name" value="WD40"/>
    <property type="match status" value="4"/>
</dbReference>